<dbReference type="PANTHER" id="PTHR43000">
    <property type="entry name" value="DTDP-D-GLUCOSE 4,6-DEHYDRATASE-RELATED"/>
    <property type="match status" value="1"/>
</dbReference>
<protein>
    <submittedName>
        <fullName evidence="4">Uncharacterized protein</fullName>
    </submittedName>
</protein>
<dbReference type="PRINTS" id="PR01713">
    <property type="entry name" value="NUCEPIMERASE"/>
</dbReference>
<dbReference type="Gene3D" id="3.40.50.720">
    <property type="entry name" value="NAD(P)-binding Rossmann-like Domain"/>
    <property type="match status" value="1"/>
</dbReference>
<evidence type="ECO:0000259" key="3">
    <source>
        <dbReference type="Pfam" id="PF16363"/>
    </source>
</evidence>
<feature type="domain" description="NAD-dependent epimerase/dehydratase" evidence="2">
    <location>
        <begin position="5"/>
        <end position="135"/>
    </location>
</feature>
<feature type="domain" description="NAD(P)-binding" evidence="3">
    <location>
        <begin position="171"/>
        <end position="344"/>
    </location>
</feature>
<evidence type="ECO:0000313" key="4">
    <source>
        <dbReference type="EMBL" id="GAG65525.1"/>
    </source>
</evidence>
<dbReference type="InterPro" id="IPR016040">
    <property type="entry name" value="NAD(P)-bd_dom"/>
</dbReference>
<organism evidence="4">
    <name type="scientific">marine sediment metagenome</name>
    <dbReference type="NCBI Taxonomy" id="412755"/>
    <lineage>
        <taxon>unclassified sequences</taxon>
        <taxon>metagenomes</taxon>
        <taxon>ecological metagenomes</taxon>
    </lineage>
</organism>
<dbReference type="EMBL" id="BART01000137">
    <property type="protein sequence ID" value="GAG65525.1"/>
    <property type="molecule type" value="Genomic_DNA"/>
</dbReference>
<dbReference type="SUPFAM" id="SSF51735">
    <property type="entry name" value="NAD(P)-binding Rossmann-fold domains"/>
    <property type="match status" value="1"/>
</dbReference>
<gene>
    <name evidence="4" type="ORF">S01H4_00869</name>
</gene>
<dbReference type="Pfam" id="PF16363">
    <property type="entry name" value="GDP_Man_Dehyd"/>
    <property type="match status" value="1"/>
</dbReference>
<proteinExistence type="inferred from homology"/>
<dbReference type="Pfam" id="PF01370">
    <property type="entry name" value="Epimerase"/>
    <property type="match status" value="1"/>
</dbReference>
<sequence length="358" mass="40259">MSERVLITGGAGFIGSHLVDTLLEKGYFVRVYDNLEPQVHGKSQNIPDYFNKEAELIVGDVRDREKLKKAINNIDVVFHLAASVGVAQSMYEIAKYTESNTMGGATLLDLIANEKHNIRKVVVASSMSVYGEGAYSCNNCGKVYPKIRSLEQFKKNDWEMKCPNCNIDVMPIPTDEDKPLFPTSIYAVSKRDHEEMFLIIGRAYQIPTVALRFFNVYGPRQALSNPYTGVAAIFSSRLMNDKPPIIFEDGNQARDFIHVSDIVQACILAIEKSEGDYQVFNVGTGRKLSVLDVANVLMDKLSFKGEPQIVNRFREGDIRHCYADISLIKKILGYEPKVKFEDGIIDLVNWVKLQKAED</sequence>
<evidence type="ECO:0000259" key="2">
    <source>
        <dbReference type="Pfam" id="PF01370"/>
    </source>
</evidence>
<name>X0Z812_9ZZZZ</name>
<feature type="non-terminal residue" evidence="4">
    <location>
        <position position="358"/>
    </location>
</feature>
<dbReference type="InterPro" id="IPR036291">
    <property type="entry name" value="NAD(P)-bd_dom_sf"/>
</dbReference>
<comment type="caution">
    <text evidence="4">The sequence shown here is derived from an EMBL/GenBank/DDBJ whole genome shotgun (WGS) entry which is preliminary data.</text>
</comment>
<reference evidence="4" key="1">
    <citation type="journal article" date="2014" name="Front. Microbiol.">
        <title>High frequency of phylogenetically diverse reductive dehalogenase-homologous genes in deep subseafloor sedimentary metagenomes.</title>
        <authorList>
            <person name="Kawai M."/>
            <person name="Futagami T."/>
            <person name="Toyoda A."/>
            <person name="Takaki Y."/>
            <person name="Nishi S."/>
            <person name="Hori S."/>
            <person name="Arai W."/>
            <person name="Tsubouchi T."/>
            <person name="Morono Y."/>
            <person name="Uchiyama I."/>
            <person name="Ito T."/>
            <person name="Fujiyama A."/>
            <person name="Inagaki F."/>
            <person name="Takami H."/>
        </authorList>
    </citation>
    <scope>NUCLEOTIDE SEQUENCE</scope>
    <source>
        <strain evidence="4">Expedition CK06-06</strain>
    </source>
</reference>
<comment type="similarity">
    <text evidence="1">Belongs to the NAD(P)-dependent epimerase/dehydratase family.</text>
</comment>
<dbReference type="InterPro" id="IPR001509">
    <property type="entry name" value="Epimerase_deHydtase"/>
</dbReference>
<accession>X0Z812</accession>
<evidence type="ECO:0000256" key="1">
    <source>
        <dbReference type="ARBA" id="ARBA00007637"/>
    </source>
</evidence>
<dbReference type="AlphaFoldDB" id="X0Z812"/>